<dbReference type="Proteomes" id="UP000231579">
    <property type="component" value="Unassembled WGS sequence"/>
</dbReference>
<dbReference type="Pfam" id="PF13483">
    <property type="entry name" value="Lactamase_B_3"/>
    <property type="match status" value="1"/>
</dbReference>
<organism evidence="1 2">
    <name type="scientific">Candidatus Shapirobacteria bacterium CG10_big_fil_rev_8_21_14_0_10_48_15</name>
    <dbReference type="NCBI Taxonomy" id="1974484"/>
    <lineage>
        <taxon>Bacteria</taxon>
        <taxon>Candidatus Shapironibacteriota</taxon>
    </lineage>
</organism>
<comment type="caution">
    <text evidence="1">The sequence shown here is derived from an EMBL/GenBank/DDBJ whole genome shotgun (WGS) entry which is preliminary data.</text>
</comment>
<sequence>MEIRFLGQACFQIKGKKVTLITDPYDASVGFRLPKVAADIVTVSHQHADHNNAAAVTGTTRRPVPFVITGPGEYEVGGVSVFGFPSFHDSQQGRERGTNTIYVIQMDGLRLVHLGDLGHPVDEKLLEAINGAEILFVPVGGTYTLGPQQAAEEVKKIQPQLTIPMHYQLPGIKLALAPVKDFLAQMGAEAVKPLDKLIVFRDQLPEENETVVLNARN</sequence>
<dbReference type="EMBL" id="PFEM01000037">
    <property type="protein sequence ID" value="PJE69880.1"/>
    <property type="molecule type" value="Genomic_DNA"/>
</dbReference>
<accession>A0A2M8L6J6</accession>
<dbReference type="PANTHER" id="PTHR42967">
    <property type="entry name" value="METAL DEPENDENT HYDROLASE"/>
    <property type="match status" value="1"/>
</dbReference>
<dbReference type="PANTHER" id="PTHR42967:SF1">
    <property type="entry name" value="MBL FOLD METALLO-HYDROLASE"/>
    <property type="match status" value="1"/>
</dbReference>
<dbReference type="InterPro" id="IPR036866">
    <property type="entry name" value="RibonucZ/Hydroxyglut_hydro"/>
</dbReference>
<reference evidence="2" key="1">
    <citation type="submission" date="2017-09" db="EMBL/GenBank/DDBJ databases">
        <title>Depth-based differentiation of microbial function through sediment-hosted aquifers and enrichment of novel symbionts in the deep terrestrial subsurface.</title>
        <authorList>
            <person name="Probst A.J."/>
            <person name="Ladd B."/>
            <person name="Jarett J.K."/>
            <person name="Geller-Mcgrath D.E."/>
            <person name="Sieber C.M.K."/>
            <person name="Emerson J.B."/>
            <person name="Anantharaman K."/>
            <person name="Thomas B.C."/>
            <person name="Malmstrom R."/>
            <person name="Stieglmeier M."/>
            <person name="Klingl A."/>
            <person name="Woyke T."/>
            <person name="Ryan C.M."/>
            <person name="Banfield J.F."/>
        </authorList>
    </citation>
    <scope>NUCLEOTIDE SEQUENCE [LARGE SCALE GENOMIC DNA]</scope>
</reference>
<proteinExistence type="predicted"/>
<protein>
    <submittedName>
        <fullName evidence="1">Lactamase</fullName>
    </submittedName>
</protein>
<dbReference type="Gene3D" id="3.60.15.10">
    <property type="entry name" value="Ribonuclease Z/Hydroxyacylglutathione hydrolase-like"/>
    <property type="match status" value="1"/>
</dbReference>
<gene>
    <name evidence="1" type="ORF">COU97_02770</name>
</gene>
<dbReference type="SUPFAM" id="SSF56281">
    <property type="entry name" value="Metallo-hydrolase/oxidoreductase"/>
    <property type="match status" value="1"/>
</dbReference>
<dbReference type="AlphaFoldDB" id="A0A2M8L6J6"/>
<evidence type="ECO:0000313" key="1">
    <source>
        <dbReference type="EMBL" id="PJE69880.1"/>
    </source>
</evidence>
<evidence type="ECO:0000313" key="2">
    <source>
        <dbReference type="Proteomes" id="UP000231579"/>
    </source>
</evidence>
<name>A0A2M8L6J6_9BACT</name>